<evidence type="ECO:0000313" key="1">
    <source>
        <dbReference type="EMBL" id="KAK3747059.1"/>
    </source>
</evidence>
<organism evidence="1 2">
    <name type="scientific">Elysia crispata</name>
    <name type="common">lettuce slug</name>
    <dbReference type="NCBI Taxonomy" id="231223"/>
    <lineage>
        <taxon>Eukaryota</taxon>
        <taxon>Metazoa</taxon>
        <taxon>Spiralia</taxon>
        <taxon>Lophotrochozoa</taxon>
        <taxon>Mollusca</taxon>
        <taxon>Gastropoda</taxon>
        <taxon>Heterobranchia</taxon>
        <taxon>Euthyneura</taxon>
        <taxon>Panpulmonata</taxon>
        <taxon>Sacoglossa</taxon>
        <taxon>Placobranchoidea</taxon>
        <taxon>Plakobranchidae</taxon>
        <taxon>Elysia</taxon>
    </lineage>
</organism>
<sequence length="123" mass="14000">MLGSTSQTLEELSFHSSKHHSHSEVLSRRRVIVCLQWLVIDSVSLVLNQFRDRSVGMSSLWFIIGQPRSVVRATISRSGRSARIFFAKSQTSLVRASLKVWSQGLRELAMPRNDNLWLSECLT</sequence>
<dbReference type="Proteomes" id="UP001283361">
    <property type="component" value="Unassembled WGS sequence"/>
</dbReference>
<dbReference type="EMBL" id="JAWDGP010006108">
    <property type="protein sequence ID" value="KAK3747059.1"/>
    <property type="molecule type" value="Genomic_DNA"/>
</dbReference>
<evidence type="ECO:0000313" key="2">
    <source>
        <dbReference type="Proteomes" id="UP001283361"/>
    </source>
</evidence>
<name>A0AAE0YJK1_9GAST</name>
<keyword evidence="2" id="KW-1185">Reference proteome</keyword>
<proteinExistence type="predicted"/>
<protein>
    <submittedName>
        <fullName evidence="1">Uncharacterized protein</fullName>
    </submittedName>
</protein>
<dbReference type="AlphaFoldDB" id="A0AAE0YJK1"/>
<comment type="caution">
    <text evidence="1">The sequence shown here is derived from an EMBL/GenBank/DDBJ whole genome shotgun (WGS) entry which is preliminary data.</text>
</comment>
<accession>A0AAE0YJK1</accession>
<gene>
    <name evidence="1" type="ORF">RRG08_046446</name>
</gene>
<reference evidence="1" key="1">
    <citation type="journal article" date="2023" name="G3 (Bethesda)">
        <title>A reference genome for the long-term kleptoplast-retaining sea slug Elysia crispata morphotype clarki.</title>
        <authorList>
            <person name="Eastman K.E."/>
            <person name="Pendleton A.L."/>
            <person name="Shaikh M.A."/>
            <person name="Suttiyut T."/>
            <person name="Ogas R."/>
            <person name="Tomko P."/>
            <person name="Gavelis G."/>
            <person name="Widhalm J.R."/>
            <person name="Wisecaver J.H."/>
        </authorList>
    </citation>
    <scope>NUCLEOTIDE SEQUENCE</scope>
    <source>
        <strain evidence="1">ECLA1</strain>
    </source>
</reference>